<feature type="domain" description="N-acetyltransferase" evidence="1">
    <location>
        <begin position="1"/>
        <end position="81"/>
    </location>
</feature>
<evidence type="ECO:0000259" key="1">
    <source>
        <dbReference type="PROSITE" id="PS51186"/>
    </source>
</evidence>
<organism evidence="2 3">
    <name type="scientific">Dictyobacter halimunensis</name>
    <dbReference type="NCBI Taxonomy" id="3026934"/>
    <lineage>
        <taxon>Bacteria</taxon>
        <taxon>Bacillati</taxon>
        <taxon>Chloroflexota</taxon>
        <taxon>Ktedonobacteria</taxon>
        <taxon>Ktedonobacterales</taxon>
        <taxon>Dictyobacteraceae</taxon>
        <taxon>Dictyobacter</taxon>
    </lineage>
</organism>
<evidence type="ECO:0000313" key="2">
    <source>
        <dbReference type="EMBL" id="GLV60607.1"/>
    </source>
</evidence>
<dbReference type="InterPro" id="IPR016181">
    <property type="entry name" value="Acyl_CoA_acyltransferase"/>
</dbReference>
<dbReference type="SUPFAM" id="SSF55729">
    <property type="entry name" value="Acyl-CoA N-acyltransferases (Nat)"/>
    <property type="match status" value="1"/>
</dbReference>
<dbReference type="InterPro" id="IPR051554">
    <property type="entry name" value="Acetyltransferase_Eis"/>
</dbReference>
<evidence type="ECO:0000313" key="3">
    <source>
        <dbReference type="Proteomes" id="UP001344906"/>
    </source>
</evidence>
<protein>
    <recommendedName>
        <fullName evidence="1">N-acetyltransferase domain-containing protein</fullName>
    </recommendedName>
</protein>
<dbReference type="InterPro" id="IPR000182">
    <property type="entry name" value="GNAT_dom"/>
</dbReference>
<dbReference type="PANTHER" id="PTHR37817">
    <property type="entry name" value="N-ACETYLTRANSFERASE EIS"/>
    <property type="match status" value="1"/>
</dbReference>
<dbReference type="InterPro" id="IPR036527">
    <property type="entry name" value="SCP2_sterol-bd_dom_sf"/>
</dbReference>
<sequence length="351" mass="39740">MGVARIPMACVSVVFTHPAFRKQGVATALMQDAIAFATSHQRSLLLLDGIPKFYYRYGYTDVFDLSSYQVDRNAILAQAAGNYAVRTVTPEDATPLLALYERHYGSYTGSFVRSLDQQRYMLEYQATRRHMVASLGPEGVMKGYLLLSAASHPHTALECVADDWEALLSLLQYHAHLHDGLQDIPQSLHYRLPPTSPMVRWMREHLEVPDTSEWETGHEEWSVLRQTYHHRYAGCMARLVHFPSLLEAVLPELQRRWRQTLACWEGAITLIVGTEAVTLHISGRRLWLSASEEASVRLQMSPQSLTQLVFGYVPISWGLKESNLALSHEVLAALTNLFPVDHTWIPGSDWP</sequence>
<proteinExistence type="predicted"/>
<keyword evidence="3" id="KW-1185">Reference proteome</keyword>
<dbReference type="Pfam" id="PF13527">
    <property type="entry name" value="Acetyltransf_9"/>
    <property type="match status" value="1"/>
</dbReference>
<dbReference type="SUPFAM" id="SSF55718">
    <property type="entry name" value="SCP-like"/>
    <property type="match status" value="1"/>
</dbReference>
<dbReference type="PANTHER" id="PTHR37817:SF1">
    <property type="entry name" value="N-ACETYLTRANSFERASE EIS"/>
    <property type="match status" value="1"/>
</dbReference>
<dbReference type="CDD" id="cd04301">
    <property type="entry name" value="NAT_SF"/>
    <property type="match status" value="1"/>
</dbReference>
<gene>
    <name evidence="2" type="ORF">KDH_74260</name>
</gene>
<dbReference type="Proteomes" id="UP001344906">
    <property type="component" value="Unassembled WGS sequence"/>
</dbReference>
<name>A0ABQ6G3C1_9CHLR</name>
<reference evidence="2 3" key="1">
    <citation type="submission" date="2023-02" db="EMBL/GenBank/DDBJ databases">
        <title>Dictyobacter halimunensis sp. nov., a new member of the class Ktedonobacteria from forest soil in a geothermal area.</title>
        <authorList>
            <person name="Rachmania M.K."/>
            <person name="Ningsih F."/>
            <person name="Sakai Y."/>
            <person name="Yabe S."/>
            <person name="Yokota A."/>
            <person name="Sjamsuridzal W."/>
        </authorList>
    </citation>
    <scope>NUCLEOTIDE SEQUENCE [LARGE SCALE GENOMIC DNA]</scope>
    <source>
        <strain evidence="2 3">S3.2.2.5</strain>
    </source>
</reference>
<comment type="caution">
    <text evidence="2">The sequence shown here is derived from an EMBL/GenBank/DDBJ whole genome shotgun (WGS) entry which is preliminary data.</text>
</comment>
<accession>A0ABQ6G3C1</accession>
<dbReference type="Gene3D" id="3.40.630.30">
    <property type="match status" value="2"/>
</dbReference>
<dbReference type="PROSITE" id="PS51186">
    <property type="entry name" value="GNAT"/>
    <property type="match status" value="1"/>
</dbReference>
<dbReference type="EMBL" id="BSRI01000002">
    <property type="protein sequence ID" value="GLV60607.1"/>
    <property type="molecule type" value="Genomic_DNA"/>
</dbReference>